<comment type="similarity">
    <text evidence="1">Belongs to the DNA2/NAM7 helicase family.</text>
</comment>
<dbReference type="FunFam" id="3.40.50.300:FF:000326">
    <property type="entry name" value="P-loop containing nucleoside triphosphate hydrolase"/>
    <property type="match status" value="1"/>
</dbReference>
<dbReference type="GO" id="GO:0005694">
    <property type="term" value="C:chromosome"/>
    <property type="evidence" value="ECO:0007669"/>
    <property type="project" value="UniProtKB-ARBA"/>
</dbReference>
<dbReference type="EMBL" id="CABVLU010000005">
    <property type="protein sequence ID" value="VVT58903.1"/>
    <property type="molecule type" value="Genomic_DNA"/>
</dbReference>
<dbReference type="GO" id="GO:0016604">
    <property type="term" value="C:nuclear body"/>
    <property type="evidence" value="ECO:0007669"/>
    <property type="project" value="TreeGrafter"/>
</dbReference>
<dbReference type="CDD" id="cd18808">
    <property type="entry name" value="SF1_C_Upf1"/>
    <property type="match status" value="1"/>
</dbReference>
<dbReference type="GO" id="GO:0005524">
    <property type="term" value="F:ATP binding"/>
    <property type="evidence" value="ECO:0007669"/>
    <property type="project" value="UniProtKB-KW"/>
</dbReference>
<keyword evidence="5" id="KW-0067">ATP-binding</keyword>
<feature type="domain" description="DNA2/NAM7 helicase helicase" evidence="6">
    <location>
        <begin position="239"/>
        <end position="511"/>
    </location>
</feature>
<gene>
    <name evidence="8" type="ORF">SAPINGB_P006442</name>
</gene>
<dbReference type="InterPro" id="IPR041677">
    <property type="entry name" value="DNA2/NAM7_AAA_11"/>
</dbReference>
<evidence type="ECO:0000256" key="3">
    <source>
        <dbReference type="ARBA" id="ARBA00022801"/>
    </source>
</evidence>
<dbReference type="OrthoDB" id="6513042at2759"/>
<name>A0A5E8C635_9ASCO</name>
<keyword evidence="9" id="KW-1185">Reference proteome</keyword>
<evidence type="ECO:0000259" key="7">
    <source>
        <dbReference type="Pfam" id="PF13087"/>
    </source>
</evidence>
<dbReference type="InterPro" id="IPR045055">
    <property type="entry name" value="DNA2/NAM7-like"/>
</dbReference>
<dbReference type="InterPro" id="IPR041679">
    <property type="entry name" value="DNA2/NAM7-like_C"/>
</dbReference>
<dbReference type="GO" id="GO:0003678">
    <property type="term" value="F:DNA helicase activity"/>
    <property type="evidence" value="ECO:0007669"/>
    <property type="project" value="UniProtKB-ARBA"/>
</dbReference>
<dbReference type="SUPFAM" id="SSF52540">
    <property type="entry name" value="P-loop containing nucleoside triphosphate hydrolases"/>
    <property type="match status" value="1"/>
</dbReference>
<dbReference type="Gene3D" id="3.40.50.300">
    <property type="entry name" value="P-loop containing nucleotide triphosphate hydrolases"/>
    <property type="match status" value="2"/>
</dbReference>
<evidence type="ECO:0000256" key="5">
    <source>
        <dbReference type="ARBA" id="ARBA00022840"/>
    </source>
</evidence>
<proteinExistence type="inferred from homology"/>
<sequence>MKKKATPFYSTNQFTLTVLSWDYHCDSQLPREISSKEPELDEEEESFKYQSVPPVFKNTLNYKSAMIPLMKVELWASILKAKMEDFYLPFHATITRIKSQSKKNENLFLTVPKAQAAAAKYFPGDLILLTNFPDQDKGPFPPSSQMPCIFARVSVVSEDRTKLTVMINKRNNFSKKYFIKGAKYHGLKVISLVTAEREYFALSKLAASPLAKRIFNAKLEWIKASNPSDISKIMKKFGVNESQAGAIHSATTGLGFKLIQGPPGTGKTTTIISILATLLMEKQQEKAKKKILVCAPSNAAIDELIGRLKDGIETATGIKLNPRIVRLGRPEVVTGSAKNFTIESQLDQGLQLKEINRVKAEISVLARKVSKAAEDTRHMERRIANKCKCKKCLKDPVQDVNAAKIQLNNLKELSKNICNQIHQMRENNSINIQKREGASRRLIKDADIVVSTLSGAGQHSLRVLNLEFQTVIVDEAAQCVEPSLLIPLQYKARRCILVGDPKQLPPTVLSKYGTHKNYGQSLFLRMYMAHPSRTHMLNVQYRMNPDISKFPNQEFYQGKLMDGPENGLKTARPWHMAAQGLLTPFRFFNVIGEEAQNQLTKSYFNKNEADFVYELYQFLRGSTQESLEGKVGIISMYREQVSYIKSVFERNLSADEVKGIYFSTVDGFQGQEKDVIILSCVRAKIKVGKDIGFLSDKRRMNVALTRAKAAMWVVGNRRTLNEGRTWGRLVQSAVDRGLISSAQIN</sequence>
<feature type="domain" description="DNA2/NAM7 helicase-like C-terminal" evidence="7">
    <location>
        <begin position="518"/>
        <end position="717"/>
    </location>
</feature>
<evidence type="ECO:0000256" key="4">
    <source>
        <dbReference type="ARBA" id="ARBA00022806"/>
    </source>
</evidence>
<dbReference type="Pfam" id="PF13086">
    <property type="entry name" value="AAA_11"/>
    <property type="match status" value="1"/>
</dbReference>
<dbReference type="GO" id="GO:0006369">
    <property type="term" value="P:termination of RNA polymerase II transcription"/>
    <property type="evidence" value="ECO:0007669"/>
    <property type="project" value="TreeGrafter"/>
</dbReference>
<keyword evidence="2" id="KW-0547">Nucleotide-binding</keyword>
<dbReference type="Pfam" id="PF13087">
    <property type="entry name" value="AAA_12"/>
    <property type="match status" value="1"/>
</dbReference>
<dbReference type="GO" id="GO:0001147">
    <property type="term" value="F:transcription termination site sequence-specific DNA binding"/>
    <property type="evidence" value="ECO:0007669"/>
    <property type="project" value="TreeGrafter"/>
</dbReference>
<dbReference type="Proteomes" id="UP000398389">
    <property type="component" value="Unassembled WGS sequence"/>
</dbReference>
<dbReference type="InterPro" id="IPR047187">
    <property type="entry name" value="SF1_C_Upf1"/>
</dbReference>
<evidence type="ECO:0000256" key="2">
    <source>
        <dbReference type="ARBA" id="ARBA00022741"/>
    </source>
</evidence>
<dbReference type="PANTHER" id="PTHR10887">
    <property type="entry name" value="DNA2/NAM7 HELICASE FAMILY"/>
    <property type="match status" value="1"/>
</dbReference>
<dbReference type="GeneID" id="43585253"/>
<evidence type="ECO:0008006" key="10">
    <source>
        <dbReference type="Google" id="ProtNLM"/>
    </source>
</evidence>
<evidence type="ECO:0000256" key="1">
    <source>
        <dbReference type="ARBA" id="ARBA00007913"/>
    </source>
</evidence>
<dbReference type="GO" id="GO:0016787">
    <property type="term" value="F:hydrolase activity"/>
    <property type="evidence" value="ECO:0007669"/>
    <property type="project" value="UniProtKB-KW"/>
</dbReference>
<evidence type="ECO:0000313" key="8">
    <source>
        <dbReference type="EMBL" id="VVT58903.1"/>
    </source>
</evidence>
<keyword evidence="3" id="KW-0378">Hydrolase</keyword>
<accession>A0A5E8C635</accession>
<evidence type="ECO:0000313" key="9">
    <source>
        <dbReference type="Proteomes" id="UP000398389"/>
    </source>
</evidence>
<protein>
    <recommendedName>
        <fullName evidence="10">Helicase ATP-binding domain-containing protein</fullName>
    </recommendedName>
</protein>
<dbReference type="PANTHER" id="PTHR10887:SF495">
    <property type="entry name" value="HELICASE SENATAXIN ISOFORM X1-RELATED"/>
    <property type="match status" value="1"/>
</dbReference>
<reference evidence="8 9" key="1">
    <citation type="submission" date="2019-09" db="EMBL/GenBank/DDBJ databases">
        <authorList>
            <person name="Brejova B."/>
        </authorList>
    </citation>
    <scope>NUCLEOTIDE SEQUENCE [LARGE SCALE GENOMIC DNA]</scope>
</reference>
<dbReference type="CDD" id="cd18042">
    <property type="entry name" value="DEXXQc_SETX"/>
    <property type="match status" value="1"/>
</dbReference>
<keyword evidence="4" id="KW-0347">Helicase</keyword>
<dbReference type="RefSeq" id="XP_031857044.1">
    <property type="nucleotide sequence ID" value="XM_032001153.1"/>
</dbReference>
<dbReference type="AlphaFoldDB" id="A0A5E8C635"/>
<dbReference type="InterPro" id="IPR027417">
    <property type="entry name" value="P-loop_NTPase"/>
</dbReference>
<evidence type="ECO:0000259" key="6">
    <source>
        <dbReference type="Pfam" id="PF13086"/>
    </source>
</evidence>
<organism evidence="8 9">
    <name type="scientific">Magnusiomyces paraingens</name>
    <dbReference type="NCBI Taxonomy" id="2606893"/>
    <lineage>
        <taxon>Eukaryota</taxon>
        <taxon>Fungi</taxon>
        <taxon>Dikarya</taxon>
        <taxon>Ascomycota</taxon>
        <taxon>Saccharomycotina</taxon>
        <taxon>Dipodascomycetes</taxon>
        <taxon>Dipodascales</taxon>
        <taxon>Dipodascaceae</taxon>
        <taxon>Magnusiomyces</taxon>
    </lineage>
</organism>